<dbReference type="InterPro" id="IPR011004">
    <property type="entry name" value="Trimer_LpxA-like_sf"/>
</dbReference>
<dbReference type="PIRSF" id="PIRSF000441">
    <property type="entry name" value="CysE"/>
    <property type="match status" value="1"/>
</dbReference>
<organism evidence="11 12">
    <name type="scientific">Streptomyces abikoensis</name>
    <dbReference type="NCBI Taxonomy" id="97398"/>
    <lineage>
        <taxon>Bacteria</taxon>
        <taxon>Bacillati</taxon>
        <taxon>Actinomycetota</taxon>
        <taxon>Actinomycetes</taxon>
        <taxon>Kitasatosporales</taxon>
        <taxon>Streptomycetaceae</taxon>
        <taxon>Streptomyces</taxon>
    </lineage>
</organism>
<reference evidence="11 12" key="1">
    <citation type="submission" date="2024-10" db="EMBL/GenBank/DDBJ databases">
        <title>The Natural Products Discovery Center: Release of the First 8490 Sequenced Strains for Exploring Actinobacteria Biosynthetic Diversity.</title>
        <authorList>
            <person name="Kalkreuter E."/>
            <person name="Kautsar S.A."/>
            <person name="Yang D."/>
            <person name="Bader C.D."/>
            <person name="Teijaro C.N."/>
            <person name="Fluegel L."/>
            <person name="Davis C.M."/>
            <person name="Simpson J.R."/>
            <person name="Lauterbach L."/>
            <person name="Steele A.D."/>
            <person name="Gui C."/>
            <person name="Meng S."/>
            <person name="Li G."/>
            <person name="Viehrig K."/>
            <person name="Ye F."/>
            <person name="Su P."/>
            <person name="Kiefer A.F."/>
            <person name="Nichols A."/>
            <person name="Cepeda A.J."/>
            <person name="Yan W."/>
            <person name="Fan B."/>
            <person name="Jiang Y."/>
            <person name="Adhikari A."/>
            <person name="Zheng C.-J."/>
            <person name="Schuster L."/>
            <person name="Cowan T.M."/>
            <person name="Smanski M.J."/>
            <person name="Chevrette M.G."/>
            <person name="De Carvalho L.P.S."/>
            <person name="Shen B."/>
        </authorList>
    </citation>
    <scope>NUCLEOTIDE SEQUENCE [LARGE SCALE GENOMIC DNA]</scope>
    <source>
        <strain evidence="11 12">NPDC020979</strain>
    </source>
</reference>
<dbReference type="RefSeq" id="WP_397615054.1">
    <property type="nucleotide sequence ID" value="NZ_JBIRRB010000025.1"/>
</dbReference>
<evidence type="ECO:0000313" key="12">
    <source>
        <dbReference type="Proteomes" id="UP001611162"/>
    </source>
</evidence>
<evidence type="ECO:0000256" key="6">
    <source>
        <dbReference type="ARBA" id="ARBA00022679"/>
    </source>
</evidence>
<dbReference type="Gene3D" id="2.160.10.10">
    <property type="entry name" value="Hexapeptide repeat proteins"/>
    <property type="match status" value="1"/>
</dbReference>
<keyword evidence="6 10" id="KW-0808">Transferase</keyword>
<evidence type="ECO:0000313" key="11">
    <source>
        <dbReference type="EMBL" id="MFI0915490.1"/>
    </source>
</evidence>
<sequence>MSGKVPGLLGLVKEDLDAVRERDPSRSRLVEAAFHAPWHGLVLYRLSHRLYLKGHRIGPGILTWIGRIISGLEIHPGASLGRRAFIDHGFGVVIGQTCVIGDDVTLYHQVTLGSKGWWQDGGPKAQRHPKIGNRVAIGVGASVLGPVTIGDGVRIRAHSLVLSDVSEDVR</sequence>
<evidence type="ECO:0000256" key="2">
    <source>
        <dbReference type="ARBA" id="ARBA00007274"/>
    </source>
</evidence>
<dbReference type="GO" id="GO:0009001">
    <property type="term" value="F:serine O-acetyltransferase activity"/>
    <property type="evidence" value="ECO:0007669"/>
    <property type="project" value="UniProtKB-EC"/>
</dbReference>
<evidence type="ECO:0000256" key="1">
    <source>
        <dbReference type="ARBA" id="ARBA00004876"/>
    </source>
</evidence>
<dbReference type="Proteomes" id="UP001611162">
    <property type="component" value="Unassembled WGS sequence"/>
</dbReference>
<protein>
    <recommendedName>
        <fullName evidence="4 10">Serine acetyltransferase</fullName>
        <ecNumber evidence="3 10">2.3.1.30</ecNumber>
    </recommendedName>
</protein>
<dbReference type="InterPro" id="IPR005881">
    <property type="entry name" value="Ser_O-AcTrfase"/>
</dbReference>
<dbReference type="InterPro" id="IPR042122">
    <property type="entry name" value="Ser_AcTrfase_N_sf"/>
</dbReference>
<dbReference type="Pfam" id="PF00132">
    <property type="entry name" value="Hexapep"/>
    <property type="match status" value="1"/>
</dbReference>
<comment type="pathway">
    <text evidence="1">Amino-acid biosynthesis; L-cysteine biosynthesis; L-cysteine from L-serine: step 1/2.</text>
</comment>
<evidence type="ECO:0000256" key="7">
    <source>
        <dbReference type="ARBA" id="ARBA00023192"/>
    </source>
</evidence>
<comment type="catalytic activity">
    <reaction evidence="9 10">
        <text>L-serine + acetyl-CoA = O-acetyl-L-serine + CoA</text>
        <dbReference type="Rhea" id="RHEA:24560"/>
        <dbReference type="ChEBI" id="CHEBI:33384"/>
        <dbReference type="ChEBI" id="CHEBI:57287"/>
        <dbReference type="ChEBI" id="CHEBI:57288"/>
        <dbReference type="ChEBI" id="CHEBI:58340"/>
        <dbReference type="EC" id="2.3.1.30"/>
    </reaction>
</comment>
<evidence type="ECO:0000256" key="4">
    <source>
        <dbReference type="ARBA" id="ARBA00018522"/>
    </source>
</evidence>
<dbReference type="CDD" id="cd03354">
    <property type="entry name" value="LbH_SAT"/>
    <property type="match status" value="1"/>
</dbReference>
<dbReference type="PANTHER" id="PTHR42811">
    <property type="entry name" value="SERINE ACETYLTRANSFERASE"/>
    <property type="match status" value="1"/>
</dbReference>
<evidence type="ECO:0000256" key="9">
    <source>
        <dbReference type="ARBA" id="ARBA00049486"/>
    </source>
</evidence>
<dbReference type="InterPro" id="IPR001451">
    <property type="entry name" value="Hexapep"/>
</dbReference>
<comment type="caution">
    <text evidence="11">The sequence shown here is derived from an EMBL/GenBank/DDBJ whole genome shotgun (WGS) entry which is preliminary data.</text>
</comment>
<dbReference type="EC" id="2.3.1.30" evidence="3 10"/>
<evidence type="ECO:0000256" key="10">
    <source>
        <dbReference type="PIRNR" id="PIRNR000441"/>
    </source>
</evidence>
<keyword evidence="8 10" id="KW-0012">Acyltransferase</keyword>
<keyword evidence="7" id="KW-0198">Cysteine biosynthesis</keyword>
<proteinExistence type="inferred from homology"/>
<evidence type="ECO:0000256" key="3">
    <source>
        <dbReference type="ARBA" id="ARBA00013266"/>
    </source>
</evidence>
<comment type="similarity">
    <text evidence="2 10">Belongs to the transferase hexapeptide repeat family.</text>
</comment>
<keyword evidence="12" id="KW-1185">Reference proteome</keyword>
<dbReference type="SUPFAM" id="SSF51161">
    <property type="entry name" value="Trimeric LpxA-like enzymes"/>
    <property type="match status" value="1"/>
</dbReference>
<dbReference type="EMBL" id="JBIRRB010000025">
    <property type="protein sequence ID" value="MFI0915490.1"/>
    <property type="molecule type" value="Genomic_DNA"/>
</dbReference>
<dbReference type="Gene3D" id="1.10.3130.10">
    <property type="entry name" value="serine acetyltransferase, domain 1"/>
    <property type="match status" value="1"/>
</dbReference>
<accession>A0ABW7TFG0</accession>
<evidence type="ECO:0000256" key="5">
    <source>
        <dbReference type="ARBA" id="ARBA00022605"/>
    </source>
</evidence>
<name>A0ABW7TFG0_9ACTN</name>
<evidence type="ECO:0000256" key="8">
    <source>
        <dbReference type="ARBA" id="ARBA00023315"/>
    </source>
</evidence>
<gene>
    <name evidence="11" type="ORF">ACH4TF_34475</name>
</gene>
<dbReference type="InterPro" id="IPR045304">
    <property type="entry name" value="LbH_SAT"/>
</dbReference>
<keyword evidence="5" id="KW-0028">Amino-acid biosynthesis</keyword>